<feature type="compositionally biased region" description="Basic and acidic residues" evidence="10">
    <location>
        <begin position="34"/>
        <end position="43"/>
    </location>
</feature>
<dbReference type="PROSITE" id="PS50863">
    <property type="entry name" value="B3"/>
    <property type="match status" value="1"/>
</dbReference>
<keyword evidence="9" id="KW-0862">Zinc</keyword>
<feature type="domain" description="C3H1-type" evidence="11">
    <location>
        <begin position="1096"/>
        <end position="1124"/>
    </location>
</feature>
<dbReference type="InterPro" id="IPR058192">
    <property type="entry name" value="WHD_ROQ1-like"/>
</dbReference>
<dbReference type="GO" id="GO:0003677">
    <property type="term" value="F:DNA binding"/>
    <property type="evidence" value="ECO:0007669"/>
    <property type="project" value="UniProtKB-KW"/>
</dbReference>
<dbReference type="InterPro" id="IPR027417">
    <property type="entry name" value="P-loop_NTPase"/>
</dbReference>
<dbReference type="GO" id="GO:0008270">
    <property type="term" value="F:zinc ion binding"/>
    <property type="evidence" value="ECO:0007669"/>
    <property type="project" value="UniProtKB-KW"/>
</dbReference>
<keyword evidence="7" id="KW-0804">Transcription</keyword>
<dbReference type="SUPFAM" id="SSF52540">
    <property type="entry name" value="P-loop containing nucleoside triphosphate hydrolases"/>
    <property type="match status" value="1"/>
</dbReference>
<evidence type="ECO:0000256" key="4">
    <source>
        <dbReference type="ARBA" id="ARBA00022821"/>
    </source>
</evidence>
<dbReference type="Gene3D" id="3.40.50.300">
    <property type="entry name" value="P-loop containing nucleotide triphosphate hydrolases"/>
    <property type="match status" value="1"/>
</dbReference>
<dbReference type="GO" id="GO:0007165">
    <property type="term" value="P:signal transduction"/>
    <property type="evidence" value="ECO:0007669"/>
    <property type="project" value="InterPro"/>
</dbReference>
<feature type="domain" description="TF-B3" evidence="12">
    <location>
        <begin position="200"/>
        <end position="262"/>
    </location>
</feature>
<dbReference type="GO" id="GO:0043531">
    <property type="term" value="F:ADP binding"/>
    <property type="evidence" value="ECO:0007669"/>
    <property type="project" value="InterPro"/>
</dbReference>
<dbReference type="InterPro" id="IPR015300">
    <property type="entry name" value="DNA-bd_pseudobarrel_sf"/>
</dbReference>
<dbReference type="Pfam" id="PF01582">
    <property type="entry name" value="TIR"/>
    <property type="match status" value="1"/>
</dbReference>
<dbReference type="InterPro" id="IPR042197">
    <property type="entry name" value="Apaf_helical"/>
</dbReference>
<evidence type="ECO:0000256" key="8">
    <source>
        <dbReference type="ARBA" id="ARBA00023242"/>
    </source>
</evidence>
<evidence type="ECO:0000313" key="14">
    <source>
        <dbReference type="EMBL" id="CAD5328442.1"/>
    </source>
</evidence>
<feature type="region of interest" description="Disordered" evidence="10">
    <location>
        <begin position="23"/>
        <end position="43"/>
    </location>
</feature>
<accession>A0A7G2F0V8</accession>
<evidence type="ECO:0000256" key="6">
    <source>
        <dbReference type="ARBA" id="ARBA00023125"/>
    </source>
</evidence>
<dbReference type="Pfam" id="PF23282">
    <property type="entry name" value="WHD_ROQ1"/>
    <property type="match status" value="1"/>
</dbReference>
<keyword evidence="8" id="KW-0539">Nucleus</keyword>
<keyword evidence="3" id="KW-0677">Repeat</keyword>
<dbReference type="SUPFAM" id="SSF52200">
    <property type="entry name" value="Toll/Interleukin receptor TIR domain"/>
    <property type="match status" value="1"/>
</dbReference>
<dbReference type="InterPro" id="IPR058546">
    <property type="entry name" value="RPS4B/Roq1-like_LRR"/>
</dbReference>
<keyword evidence="9" id="KW-0863">Zinc-finger</keyword>
<dbReference type="InterPro" id="IPR017887">
    <property type="entry name" value="TF_TCP_subgr"/>
</dbReference>
<dbReference type="Pfam" id="PF02362">
    <property type="entry name" value="B3"/>
    <property type="match status" value="1"/>
</dbReference>
<evidence type="ECO:0000256" key="1">
    <source>
        <dbReference type="ARBA" id="ARBA00004123"/>
    </source>
</evidence>
<dbReference type="InterPro" id="IPR036390">
    <property type="entry name" value="WH_DNA-bd_sf"/>
</dbReference>
<dbReference type="Gene3D" id="1.10.8.430">
    <property type="entry name" value="Helical domain of apoptotic protease-activating factors"/>
    <property type="match status" value="1"/>
</dbReference>
<dbReference type="InterPro" id="IPR002182">
    <property type="entry name" value="NB-ARC"/>
</dbReference>
<evidence type="ECO:0000256" key="3">
    <source>
        <dbReference type="ARBA" id="ARBA00022737"/>
    </source>
</evidence>
<gene>
    <name evidence="14" type="ORF">AT9943_LOCUS16091</name>
</gene>
<evidence type="ECO:0000313" key="15">
    <source>
        <dbReference type="Proteomes" id="UP000516314"/>
    </source>
</evidence>
<evidence type="ECO:0000259" key="11">
    <source>
        <dbReference type="PROSITE" id="PS50103"/>
    </source>
</evidence>
<evidence type="ECO:0000256" key="2">
    <source>
        <dbReference type="ARBA" id="ARBA00022614"/>
    </source>
</evidence>
<dbReference type="InterPro" id="IPR000571">
    <property type="entry name" value="Znf_CCCH"/>
</dbReference>
<dbReference type="InterPro" id="IPR003340">
    <property type="entry name" value="B3_DNA-bd"/>
</dbReference>
<evidence type="ECO:0000259" key="12">
    <source>
        <dbReference type="PROSITE" id="PS50863"/>
    </source>
</evidence>
<dbReference type="PANTHER" id="PTHR11017:SF278">
    <property type="entry name" value="SERINE_THREONINE-PROTEIN PHOSPHATASE 1 REGULATORY SUBUNIT 10"/>
    <property type="match status" value="1"/>
</dbReference>
<organism evidence="14 15">
    <name type="scientific">Arabidopsis thaliana</name>
    <name type="common">Mouse-ear cress</name>
    <dbReference type="NCBI Taxonomy" id="3702"/>
    <lineage>
        <taxon>Eukaryota</taxon>
        <taxon>Viridiplantae</taxon>
        <taxon>Streptophyta</taxon>
        <taxon>Embryophyta</taxon>
        <taxon>Tracheophyta</taxon>
        <taxon>Spermatophyta</taxon>
        <taxon>Magnoliopsida</taxon>
        <taxon>eudicotyledons</taxon>
        <taxon>Gunneridae</taxon>
        <taxon>Pentapetalae</taxon>
        <taxon>rosids</taxon>
        <taxon>malvids</taxon>
        <taxon>Brassicales</taxon>
        <taxon>Brassicaceae</taxon>
        <taxon>Camelineae</taxon>
        <taxon>Arabidopsis</taxon>
    </lineage>
</organism>
<dbReference type="AlphaFoldDB" id="A0A7G2F0V8"/>
<keyword evidence="9" id="KW-0479">Metal-binding</keyword>
<dbReference type="Proteomes" id="UP000516314">
    <property type="component" value="Chromosome 4"/>
</dbReference>
<comment type="subcellular location">
    <subcellularLocation>
        <location evidence="1">Nucleus</location>
    </subcellularLocation>
</comment>
<sequence length="1223" mass="137632">MKIRTNQNSHDVTAEAKLELNSTEKPSLGAISGKHRDKEVDGSGRRIRVPAMCAARVFQLTRELGHKSDGETMEWLLQHAEPAIIAATGTGTIPANLTTLNASLRSSGSTIFPQPSFSDFFTNLQPSTFFTQMSNSSSSLLSFHSTGMSLHDDKEDLFEKCLTTDDVCSLKCLVVTANEDVGKYFQLATALRGTDNLLPLEDEVGKLWLFGFSYLKVGQCYQFTIAWSSYLKEKQLRAGDFVFFQRNRTDSSRLFIGYRRLDISKSAVLQTSQATSDKKLELREKLKEVETPFQQRSLEHSIAGFDPILVISCGNNQDSEETYFTSCIFNELCLRGFTPCRYDLTRSTVSGNPDMLYTSPVCIMIITKNYTRSRECLDEFLAIMGHLKANNLALLPVFFNVIPGSFENSVHASQAQKWREAMSELSVYKRHQYMKGDEVMLAKSIVRDVCLLIGSETCMNLIGVKLIVESILPLLHCPQPSAPQIVGLWGMAGIGKTAITREIFRTQAQRYDLSYFLPDFHLMRKTKTLSYLRDDFFSKIFGEEKVFIDACDTKLSFTRNRFLDKTVLIVLDGVNNARDAEVLVGGFSWFSGGHTIILTSRNKQVLVECNAKELYEIPKLSEHESLRLCCQFSTEHNWKGRMSLISELVNYASGIPLALRVLGSSVQKQCINDEKQHLRRLRQHPPIEIQDAFRNSFNGLHDNEKNIFLDLACFFRGEKKDHVVNILDGCGLFTDLGIYALTDESLISIVDNKLEMPNIFQDTGRYVVCQEDKEAGKRSRLWDSNDIVDVLTNNLGTEAIEGIFLDVSGLKFELSPTVFERMYRLRFLKLHCPTSENHCKNMPYSNIKRLWKRTKNLEKLKRIILSHCQQLTKFPRLSKAMNLEHIDLEGCVNLVKVNSSILHHHKLTFLSLKDCSHLRIMPPTVYLESLEVLNLSGCSELENLQDFSPNLKELYLAGTAIREIPSSIGDLTRLVTLDLENCERLQHLPPEISNIKAVVTRSAKRPASSMDLASVGEIAPSHKRYRLKTVIESVILSLRKRKREKSVSKATNQVQLGSASTSLTEPPYKSFWGFHFYQKDPANPYANITWGQETAKTGEPLCAMYFRTGNCNSGPNCSFDHPRLISTHMNTSSMASQTPLIHLPGHILTSSELVEASTEKPRLHKNTSSMASETPHLDMLGLSSPLGTSSSGLVKASIVSEITLTSVGRDIIDLKQGEEQSEI</sequence>
<dbReference type="Pfam" id="PF00931">
    <property type="entry name" value="NB-ARC"/>
    <property type="match status" value="1"/>
</dbReference>
<evidence type="ECO:0000259" key="13">
    <source>
        <dbReference type="PROSITE" id="PS51369"/>
    </source>
</evidence>
<evidence type="ECO:0000256" key="7">
    <source>
        <dbReference type="ARBA" id="ARBA00023163"/>
    </source>
</evidence>
<evidence type="ECO:0000256" key="9">
    <source>
        <dbReference type="PROSITE-ProRule" id="PRU00723"/>
    </source>
</evidence>
<dbReference type="GO" id="GO:0005634">
    <property type="term" value="C:nucleus"/>
    <property type="evidence" value="ECO:0007669"/>
    <property type="project" value="UniProtKB-SubCell"/>
</dbReference>
<dbReference type="Gene3D" id="2.40.330.10">
    <property type="entry name" value="DNA-binding pseudobarrel domain"/>
    <property type="match status" value="1"/>
</dbReference>
<dbReference type="InterPro" id="IPR035897">
    <property type="entry name" value="Toll_tir_struct_dom_sf"/>
</dbReference>
<feature type="domain" description="TCP" evidence="13">
    <location>
        <begin position="33"/>
        <end position="87"/>
    </location>
</feature>
<dbReference type="Pfam" id="PF23286">
    <property type="entry name" value="LRR_13"/>
    <property type="match status" value="1"/>
</dbReference>
<keyword evidence="5" id="KW-0805">Transcription regulation</keyword>
<dbReference type="SUPFAM" id="SSF101936">
    <property type="entry name" value="DNA-binding pseudobarrel domain"/>
    <property type="match status" value="1"/>
</dbReference>
<dbReference type="Gene3D" id="3.40.50.10140">
    <property type="entry name" value="Toll/interleukin-1 receptor homology (TIR) domain"/>
    <property type="match status" value="1"/>
</dbReference>
<dbReference type="EMBL" id="LR881469">
    <property type="protein sequence ID" value="CAD5328442.1"/>
    <property type="molecule type" value="Genomic_DNA"/>
</dbReference>
<dbReference type="InterPro" id="IPR032675">
    <property type="entry name" value="LRR_dom_sf"/>
</dbReference>
<dbReference type="Pfam" id="PF03634">
    <property type="entry name" value="TCP"/>
    <property type="match status" value="1"/>
</dbReference>
<keyword evidence="2" id="KW-0433">Leucine-rich repeat</keyword>
<dbReference type="PROSITE" id="PS51369">
    <property type="entry name" value="TCP"/>
    <property type="match status" value="1"/>
</dbReference>
<feature type="zinc finger region" description="C3H1-type" evidence="9">
    <location>
        <begin position="1096"/>
        <end position="1124"/>
    </location>
</feature>
<dbReference type="SMART" id="SM00356">
    <property type="entry name" value="ZnF_C3H1"/>
    <property type="match status" value="1"/>
</dbReference>
<name>A0A7G2F0V8_ARATH</name>
<dbReference type="CDD" id="cd10017">
    <property type="entry name" value="B3_DNA"/>
    <property type="match status" value="1"/>
</dbReference>
<dbReference type="GO" id="GO:0006952">
    <property type="term" value="P:defense response"/>
    <property type="evidence" value="ECO:0007669"/>
    <property type="project" value="UniProtKB-KW"/>
</dbReference>
<keyword evidence="4" id="KW-0611">Plant defense</keyword>
<dbReference type="SUPFAM" id="SSF46785">
    <property type="entry name" value="Winged helix' DNA-binding domain"/>
    <property type="match status" value="1"/>
</dbReference>
<protein>
    <submittedName>
        <fullName evidence="14">(thale cress) hypothetical protein</fullName>
    </submittedName>
</protein>
<dbReference type="InterPro" id="IPR044974">
    <property type="entry name" value="Disease_R_plants"/>
</dbReference>
<evidence type="ECO:0000256" key="10">
    <source>
        <dbReference type="SAM" id="MobiDB-lite"/>
    </source>
</evidence>
<dbReference type="Pfam" id="PF00642">
    <property type="entry name" value="zf-CCCH"/>
    <property type="match status" value="1"/>
</dbReference>
<dbReference type="PROSITE" id="PS50103">
    <property type="entry name" value="ZF_C3H1"/>
    <property type="match status" value="1"/>
</dbReference>
<dbReference type="PRINTS" id="PR00364">
    <property type="entry name" value="DISEASERSIST"/>
</dbReference>
<dbReference type="InterPro" id="IPR000157">
    <property type="entry name" value="TIR_dom"/>
</dbReference>
<dbReference type="Gene3D" id="3.80.10.10">
    <property type="entry name" value="Ribonuclease Inhibitor"/>
    <property type="match status" value="1"/>
</dbReference>
<keyword evidence="6" id="KW-0238">DNA-binding</keyword>
<dbReference type="PANTHER" id="PTHR11017">
    <property type="entry name" value="LEUCINE-RICH REPEAT-CONTAINING PROTEIN"/>
    <property type="match status" value="1"/>
</dbReference>
<reference evidence="14 15" key="1">
    <citation type="submission" date="2020-09" db="EMBL/GenBank/DDBJ databases">
        <authorList>
            <person name="Ashkenazy H."/>
        </authorList>
    </citation>
    <scope>NUCLEOTIDE SEQUENCE [LARGE SCALE GENOMIC DNA]</scope>
    <source>
        <strain evidence="15">cv. Cdm-0</strain>
    </source>
</reference>
<proteinExistence type="predicted"/>
<evidence type="ECO:0000256" key="5">
    <source>
        <dbReference type="ARBA" id="ARBA00023015"/>
    </source>
</evidence>
<dbReference type="SUPFAM" id="SSF52058">
    <property type="entry name" value="L domain-like"/>
    <property type="match status" value="1"/>
</dbReference>